<proteinExistence type="predicted"/>
<feature type="signal peptide" evidence="1">
    <location>
        <begin position="1"/>
        <end position="21"/>
    </location>
</feature>
<organism evidence="2 3">
    <name type="scientific">Rhizobium altiplani</name>
    <dbReference type="NCBI Taxonomy" id="1864509"/>
    <lineage>
        <taxon>Bacteria</taxon>
        <taxon>Pseudomonadati</taxon>
        <taxon>Pseudomonadota</taxon>
        <taxon>Alphaproteobacteria</taxon>
        <taxon>Hyphomicrobiales</taxon>
        <taxon>Rhizobiaceae</taxon>
        <taxon>Rhizobium/Agrobacterium group</taxon>
        <taxon>Rhizobium</taxon>
    </lineage>
</organism>
<dbReference type="EMBL" id="LNCD01000071">
    <property type="protein sequence ID" value="KWV52519.1"/>
    <property type="molecule type" value="Genomic_DNA"/>
</dbReference>
<feature type="chain" id="PRO_5007165424" description="Lipoprotein" evidence="1">
    <location>
        <begin position="22"/>
        <end position="143"/>
    </location>
</feature>
<dbReference type="RefSeq" id="WP_025662732.1">
    <property type="nucleotide sequence ID" value="NZ_LNCD01000071.1"/>
</dbReference>
<evidence type="ECO:0000313" key="3">
    <source>
        <dbReference type="Proteomes" id="UP000068164"/>
    </source>
</evidence>
<evidence type="ECO:0000313" key="2">
    <source>
        <dbReference type="EMBL" id="KWV52519.1"/>
    </source>
</evidence>
<comment type="caution">
    <text evidence="2">The sequence shown here is derived from an EMBL/GenBank/DDBJ whole genome shotgun (WGS) entry which is preliminary data.</text>
</comment>
<name>A0A120FLN9_9HYPH</name>
<dbReference type="AlphaFoldDB" id="A0A120FLN9"/>
<evidence type="ECO:0000256" key="1">
    <source>
        <dbReference type="SAM" id="SignalP"/>
    </source>
</evidence>
<keyword evidence="1" id="KW-0732">Signal</keyword>
<keyword evidence="3" id="KW-1185">Reference proteome</keyword>
<protein>
    <recommendedName>
        <fullName evidence="4">Lipoprotein</fullName>
    </recommendedName>
</protein>
<dbReference type="Proteomes" id="UP000068164">
    <property type="component" value="Unassembled WGS sequence"/>
</dbReference>
<dbReference type="OrthoDB" id="7226379at2"/>
<evidence type="ECO:0008006" key="4">
    <source>
        <dbReference type="Google" id="ProtNLM"/>
    </source>
</evidence>
<gene>
    <name evidence="2" type="ORF">AS026_04820</name>
</gene>
<accession>A0A120FLN9</accession>
<reference evidence="2 3" key="1">
    <citation type="submission" date="2015-11" db="EMBL/GenBank/DDBJ databases">
        <title>Draft Genome Sequence of the Strain BR 10423 (Rhizobium sp.) isolated from nodules of Mimosa pudica.</title>
        <authorList>
            <person name="Barauna A.C."/>
            <person name="Zilli J.E."/>
            <person name="Simoes-Araujo J.L."/>
            <person name="Reis V.M."/>
            <person name="James E.K."/>
            <person name="Reis F.B.Jr."/>
            <person name="Rouws L.F."/>
            <person name="Passos S.R."/>
            <person name="Gois S.R."/>
        </authorList>
    </citation>
    <scope>NUCLEOTIDE SEQUENCE [LARGE SCALE GENOMIC DNA]</scope>
    <source>
        <strain evidence="2 3">BR10423</strain>
    </source>
</reference>
<sequence length="143" mass="15355">MSQLIAAVLVACGCVSLAEVADWPPADSYVPTISCQQSDASERCEQIRADWTGLYADAIAGRIESQRKISFCLSTGCNEGIVVEPVLGCAWRQVIAASHNPEINDTDRTNIDRYCGPRVLDDAGRKAAGDQSQAWLTLLGVTP</sequence>